<protein>
    <submittedName>
        <fullName evidence="2">DUF485 domain-containing protein</fullName>
    </submittedName>
</protein>
<organism evidence="2 3">
    <name type="scientific">Thorsellia kenyensis</name>
    <dbReference type="NCBI Taxonomy" id="1549888"/>
    <lineage>
        <taxon>Bacteria</taxon>
        <taxon>Pseudomonadati</taxon>
        <taxon>Pseudomonadota</taxon>
        <taxon>Gammaproteobacteria</taxon>
        <taxon>Enterobacterales</taxon>
        <taxon>Thorselliaceae</taxon>
        <taxon>Thorsellia</taxon>
    </lineage>
</organism>
<dbReference type="RefSeq" id="WP_385877366.1">
    <property type="nucleotide sequence ID" value="NZ_JBHLXE010000097.1"/>
</dbReference>
<keyword evidence="1" id="KW-1133">Transmembrane helix</keyword>
<evidence type="ECO:0000313" key="2">
    <source>
        <dbReference type="EMBL" id="MFC0180252.1"/>
    </source>
</evidence>
<name>A0ABV6CC82_9GAMM</name>
<dbReference type="PANTHER" id="PTHR38598:SF1">
    <property type="entry name" value="INNER MEMBRANE PROTEIN YJCH"/>
    <property type="match status" value="1"/>
</dbReference>
<comment type="caution">
    <text evidence="2">The sequence shown here is derived from an EMBL/GenBank/DDBJ whole genome shotgun (WGS) entry which is preliminary data.</text>
</comment>
<keyword evidence="3" id="KW-1185">Reference proteome</keyword>
<dbReference type="InterPro" id="IPR007436">
    <property type="entry name" value="DUF485"/>
</dbReference>
<accession>A0ABV6CC82</accession>
<reference evidence="2 3" key="1">
    <citation type="submission" date="2024-09" db="EMBL/GenBank/DDBJ databases">
        <authorList>
            <person name="Sun Q."/>
            <person name="Mori K."/>
        </authorList>
    </citation>
    <scope>NUCLEOTIDE SEQUENCE [LARGE SCALE GENOMIC DNA]</scope>
    <source>
        <strain evidence="2 3">CCM 8545</strain>
    </source>
</reference>
<feature type="transmembrane region" description="Helical" evidence="1">
    <location>
        <begin position="65"/>
        <end position="90"/>
    </location>
</feature>
<evidence type="ECO:0000256" key="1">
    <source>
        <dbReference type="SAM" id="Phobius"/>
    </source>
</evidence>
<feature type="transmembrane region" description="Helical" evidence="1">
    <location>
        <begin position="32"/>
        <end position="53"/>
    </location>
</feature>
<evidence type="ECO:0000313" key="3">
    <source>
        <dbReference type="Proteomes" id="UP001589758"/>
    </source>
</evidence>
<keyword evidence="1" id="KW-0472">Membrane</keyword>
<gene>
    <name evidence="2" type="ORF">ACFFIT_09210</name>
</gene>
<proteinExistence type="predicted"/>
<dbReference type="InterPro" id="IPR052959">
    <property type="entry name" value="Inner_membrane_assoc"/>
</dbReference>
<dbReference type="Pfam" id="PF04341">
    <property type="entry name" value="DUF485"/>
    <property type="match status" value="1"/>
</dbReference>
<dbReference type="PANTHER" id="PTHR38598">
    <property type="entry name" value="INNER MEMBRANE PROTEIN YJCH"/>
    <property type="match status" value="1"/>
</dbReference>
<sequence length="115" mass="12931">MQATKAVNQTDRTELIINHPKFKELVTKRNKLSIILTILMLIFYFGFIGLIAFNKEFLATQIGDSIVTLGLPVGFGLIIISVLLTWYFVVNANGPFDKMRDELLAAIENVEGDKK</sequence>
<dbReference type="EMBL" id="JBHLXE010000097">
    <property type="protein sequence ID" value="MFC0180252.1"/>
    <property type="molecule type" value="Genomic_DNA"/>
</dbReference>
<dbReference type="Proteomes" id="UP001589758">
    <property type="component" value="Unassembled WGS sequence"/>
</dbReference>
<keyword evidence="1" id="KW-0812">Transmembrane</keyword>